<sequence>MDFLEGAKDLFALDPNAAASAMSLMARTEAAEVFREMRQESTVATQRILACMDPEISEDICMKAGSETGGASRGLTHEISFPIVYNGLKRVLCFSELVRKNKACKPVLETSIEKAAKQSYDILLGKRVSYGGAVDEILTRLQDLKIQRAGLIGNKLGREKARQLYEEVIGDLDDHIEYPSHLDPPAPIRVEELEAKTCTSHPEPEDVQGDDLAEEAPNADSMLIVILKLSQSKSWLPSALLEGPELEQERDALNRFGFSPKLPSGAKIFVPPEAFTQVTRHLEMRDVKLKTSHIVVSADLEDKVMAVVNVAREAATRRERGSCKVQDRTECLVDDQEAHQLPGSPAAGTIPRYEVKRTFIHVPIPSSMRSSLSAKPATL</sequence>
<dbReference type="AlphaFoldDB" id="A0A7S1LG44"/>
<gene>
    <name evidence="1" type="ORF">ACAT0790_LOCUS8213</name>
</gene>
<evidence type="ECO:0000313" key="1">
    <source>
        <dbReference type="EMBL" id="CAD9102784.1"/>
    </source>
</evidence>
<dbReference type="EMBL" id="HBGE01013971">
    <property type="protein sequence ID" value="CAD9102784.1"/>
    <property type="molecule type" value="Transcribed_RNA"/>
</dbReference>
<reference evidence="1" key="1">
    <citation type="submission" date="2021-01" db="EMBL/GenBank/DDBJ databases">
        <authorList>
            <person name="Corre E."/>
            <person name="Pelletier E."/>
            <person name="Niang G."/>
            <person name="Scheremetjew M."/>
            <person name="Finn R."/>
            <person name="Kale V."/>
            <person name="Holt S."/>
            <person name="Cochrane G."/>
            <person name="Meng A."/>
            <person name="Brown T."/>
            <person name="Cohen L."/>
        </authorList>
    </citation>
    <scope>NUCLEOTIDE SEQUENCE</scope>
    <source>
        <strain evidence="1">OF101</strain>
    </source>
</reference>
<organism evidence="1">
    <name type="scientific">Alexandrium catenella</name>
    <name type="common">Red tide dinoflagellate</name>
    <name type="synonym">Gonyaulax catenella</name>
    <dbReference type="NCBI Taxonomy" id="2925"/>
    <lineage>
        <taxon>Eukaryota</taxon>
        <taxon>Sar</taxon>
        <taxon>Alveolata</taxon>
        <taxon>Dinophyceae</taxon>
        <taxon>Gonyaulacales</taxon>
        <taxon>Pyrocystaceae</taxon>
        <taxon>Alexandrium</taxon>
    </lineage>
</organism>
<proteinExistence type="predicted"/>
<protein>
    <submittedName>
        <fullName evidence="1">Uncharacterized protein</fullName>
    </submittedName>
</protein>
<accession>A0A7S1LG44</accession>
<name>A0A7S1LG44_ALECA</name>